<dbReference type="Proteomes" id="UP000053144">
    <property type="component" value="Chromosome 6"/>
</dbReference>
<organism evidence="4 5">
    <name type="scientific">Phaseolus angularis</name>
    <name type="common">Azuki bean</name>
    <name type="synonym">Vigna angularis</name>
    <dbReference type="NCBI Taxonomy" id="3914"/>
    <lineage>
        <taxon>Eukaryota</taxon>
        <taxon>Viridiplantae</taxon>
        <taxon>Streptophyta</taxon>
        <taxon>Embryophyta</taxon>
        <taxon>Tracheophyta</taxon>
        <taxon>Spermatophyta</taxon>
        <taxon>Magnoliopsida</taxon>
        <taxon>eudicotyledons</taxon>
        <taxon>Gunneridae</taxon>
        <taxon>Pentapetalae</taxon>
        <taxon>rosids</taxon>
        <taxon>fabids</taxon>
        <taxon>Fabales</taxon>
        <taxon>Fabaceae</taxon>
        <taxon>Papilionoideae</taxon>
        <taxon>50 kb inversion clade</taxon>
        <taxon>NPAAA clade</taxon>
        <taxon>indigoferoid/millettioid clade</taxon>
        <taxon>Phaseoleae</taxon>
        <taxon>Vigna</taxon>
    </lineage>
</organism>
<dbReference type="GO" id="GO:0006623">
    <property type="term" value="P:protein targeting to vacuole"/>
    <property type="evidence" value="ECO:0007669"/>
    <property type="project" value="TreeGrafter"/>
</dbReference>
<dbReference type="GO" id="GO:0045053">
    <property type="term" value="P:protein retention in Golgi apparatus"/>
    <property type="evidence" value="ECO:0007669"/>
    <property type="project" value="TreeGrafter"/>
</dbReference>
<dbReference type="InterPro" id="IPR026847">
    <property type="entry name" value="VPS13"/>
</dbReference>
<dbReference type="OMA" id="VHERRSY"/>
<gene>
    <name evidence="4" type="ORF">LR48_Vigan06g017700</name>
</gene>
<evidence type="ECO:0000259" key="2">
    <source>
        <dbReference type="Pfam" id="PF25033"/>
    </source>
</evidence>
<dbReference type="InterPro" id="IPR009291">
    <property type="entry name" value="Vps62"/>
</dbReference>
<feature type="region of interest" description="Disordered" evidence="1">
    <location>
        <begin position="1478"/>
        <end position="1498"/>
    </location>
</feature>
<dbReference type="InterPro" id="IPR056748">
    <property type="entry name" value="VPS13-like_C"/>
</dbReference>
<dbReference type="Gramene" id="KOM44871">
    <property type="protein sequence ID" value="KOM44871"/>
    <property type="gene ID" value="LR48_Vigan06g017700"/>
</dbReference>
<sequence>MNGGWKKGLLMIVVGWEGFRWRDSVPMWKGLTLEGRLLGIQNTAPISGLSETSSDHEDTESEHDIDVGMAESLFVTGVLDELKICFCYSYQSDQSLMKVLLNEERRLFEFRAIGGQVEVSIRDNNIFVGTILKSLEIEDLVCCSQLSSQPCFLARSYIGTADENSLLYNNMRKYVESGVLIPTESDDKFYEAPETLADSVDYPMQSPGGTSEYRSSSASDMRFNYSSLKLPKFSRITGLLPSDSPSRKDLELSDTLESFVKAQIIIYDQNSSQYKNIDKQVIVTLATLTFFCRRPTILAIMDFVNSINIEDKNLATSSDSSSTARMKKDVSRDGDDLQSTAVEDHAVKGLFGKGKSRVMFNLTLKMAQAQILLMKENETKLACLFQESLLTDIRVFPSSFSIKAALGNLKISDNSIPSSHLYYWACDMRNPGGRSFVELEFTSFSNDDEDYEGYDFSLFGELSEVRIVYLNRFLQEVVGYFMGLVPDSPKSVVKVTDQATNSEKWFSANEIEGSPAVKFDLSLKKPIILMPQRTDSLDFLKLDIVHITLKNTFQWIGGSKSEINAVHLETLTVQVEEINLNVGTGSDIGESIIQDVNGLSVTINRSLRDLLGQFPSVEVIIKIEELKAELSNKEYEIITECAISNFSEVPDIPSPLNQYSSMTLNDTTGGIVPEVINGVDSGTTNVEPSVLLKLCVSINLVELSLYTGLTRDSSLATVQVSNAWLLYKSSTAGNGFLSATLQGFSVFDDREGVEQEFRLAIGKPGNVGPHPLHTSSHNQNQDSVDGSLIKGNNFDLVQTMLIVDVKFGQDSTFVSLGVQRPQLLVALDFLLAVVEFFVPTVSSMLSVEGNRSDMLEAIVIDQSVYKQPCPEFSLSPQKPLIVDDDGFDNFIYDGDGGILYLKDRQGFNLKAASTEAIIYIGNGKKLQFRNVVIKGGPHLDSCVFLGADSSYSALADDYVYLEELVESPQSKSLRGSVDEVPCQNNAVNNSTELIIELQAIGPELTFYNTSKDVGELLNLSNKLLLAQLDAFCRRVLFCKWHAPTVSNRRLPPSAASVCSSTTKWIWIASLIDNQSRRCRWLVLIQVPPRAPHLSDVPRRRHVFSGKVRGFVASRSVTHPWWSLPHSPPHAPSRTTSLRSASGACLSQVTFPMLESYRATTSVMAVAAVLLLPAITSLVSDDNLVPASSISQLVLKGNNTEMSADVLGLTMESNGIRILEPFDTSLKYSNASDRTNIHLSVSNIFMNFTFSILRLFMAVEDDILAFLRMTSKKMTIICSHFDKVGTIKHSQSDQTYAFWRPHAPPGFAVLGDYLTPLDKPPTKGVLAVNINSVTVKRPISFRLIWPPLTSVGIKGEEVDNSDSLWNTEADAVCSIWFPEAPKGYVALGCIVTRGKTPPPLSSAFCIPSSSVSPCSLRDCITIGTTDISPSRVAFWRVDNSVGTFLPVDPISLSLMGKAYELRCIKYDYLKPSSAAVSSQDSYAPGGHQTLQPDQSIGANSNRRYEPVASFELVWWNQASNSRKRYEPPNACIIVHDSRDENVFKTPLDFQLVGQIKKHRGMESMSFWLPQAPPGFVSLGCVACKGKPKQSDFSTLRCMRSDLVAGDKFLEESVWDTSDAKHVAEPFSIWAVGNELGTFIVRGGFKRPPRRFALKLADSNVPSDSDVTVIDAGIGTFSMALFDDYSGLMVPLFNISLSGITFSLHGRTGYLNFTVGFSLAARSYNDKYEAWEPLVEPVDGFLRYQYDINALAGTSQLRLTSTRDLNLNVSVSNANMIIQAYASWNNLSNAHECYKNRDAFSPTYGGHSIIDTLQKRNYYIIPQNKLGQDIFIRATEARGLQNIIRMPSGDMKAVKVPVSKNMLESHLKGKLCRKTRTMVTIIIAEAQSAHTRGQRPHHLLPSDLESVKWNEIFFFKVDSLDYHSLEFILTDIGKGVPIGFFSSSLNEIARTIEDYSNPQNFVKELNWIYLSTENSMDAYYGKPCKLQCAILVHNSETEINNQLSNYDVHKRGFIQISPSKEGPWTTVRLNYAAPAACWRLGNAVVASEASVKDGNRYVNIRSLVSVRNNTDFVLDLCLTSKVSSEKMNFLKSSSNSESIQTESYRIQTEEFFETEKLTPQIGWILCSGSSGNRMSDGGKSHQIFPEIDLPPSWEWIDDWHLDTKSPNTADSWIYAPDVESLRWPESFDPRDSRNTARQRRWLRNRKLIAEDLKNEISVGLLQPGETAPLPLSGLTQSVQYFLKLRPWASANSCEYSWSTVVDRPRQQDVGRKGQCSNLCVSALSESEELLCCSEMHGTSGGSHKLWFSISIQSTEIAKDIHSDAIHDWCLAVKSPLTISNFLPLAAEYSVLEMQSSGHFLACSRGVFLSGKTVQIYSADIRNPLFLSLLPQRGWLPIHEAVLISHPHEKPSKTISLRSSISGRVIQIVLEQNFDKEHTVLAKTIRVYAPYWLEVARCPPLTFRMLDLSGKRHIPKVAAQFQTHKKNGLILEEITEEEIYDGYTIASAFNFNMLALSVAIAQLGNEHFGPVTDLAPLGDMDGSLDIYAYDGDGNCLRLIISTKPCSYQSIPTKVISVRPFMTFTNRLGQDIFIKLNSEDEPKVLHASDSRMYFVCRGIGGPEKLQVKLEGSSWSFPLQIVREDTISLVLRMNDGTIKLLRTEIRGYEEGSRFIVVFRLGSSDGPIRIENRTPNKALSIRQSGFGEDAWIQLQPHSAKNFSWDDPYGNKFLDAKLRDGDSNAIWKLDLERSGSSSVEFGLQFHVIDRGDIIIAKFTNDRMPSSSSNEEIRGPVTSGKGGVSGAQDEMQSSVTPFELLIELGVVGISLVDHRPKELSYLYLERVSLTYSTGYDGGKTSRFKLIFGYLQLDNQLPLTLMPVLLAPEQTSDVQHPVFKMTITIQNENKDGIQVYPYVYIRVTDKCWRLEIHEPIIWAIMDFYNNLQLDRLPKRSSVTEVDPEIRFDLIDVSEVRLKFSLETAPGQRPHGVLGIWSPILSAVGNAFKIQVHLRRVMHKDRFMRKSSIVSAIGNRIWRDLIHNPLHLIFSVDVLGMTSSTLASLSRGFAELSTDGQFLQLRAKQVRSRRITGVGDGIIQGTEALAQGVAFGVSGVVRKPVESARENGLLGLAHGLGRAFLGFIVQPVSGALDFFSLTVDGIGASCSKCFEVFNSKIALQRIRNPRAVHSDGILREYCERQAMGQMVLYLGEASRQFGCTEIFKEPSKFALSDYYEEHFTVPHQKIVLVTNKRVMLLQCLAPDKMDKRPCKIIWDVPWDELMALELAKAGSSQPSLLILHLKHFRRSENFVRVIKCNSVEMFEGREPQAVKICSVVRKTWKAYQSNMKSLILKVPSSQRQVHFSWTEVDSRESRTSNSKAIISSRDISSNSTESDDRRFVRHNINFSKIWSSEQEYNGRCSLCSRKQISRDGSICSIWRPVCPDGYIYIGDIARVSPHPPNVAAVYRKIDGFFALPMGYDLVWRNCSEDYVAPVSIWQPRAPEGFVAPGCVAVAGYSEPEADLVYCVAESLTEETEFEDLKVWSASDSYPWSCHIYQVQSDALHFVALRQSKDECDWKPKRIRDDPHYQLQTP</sequence>
<feature type="domain" description="VPS13-like middle region" evidence="2">
    <location>
        <begin position="461"/>
        <end position="844"/>
    </location>
</feature>
<dbReference type="PANTHER" id="PTHR16166:SF137">
    <property type="entry name" value="PLECKSTRIN HOMOLOGY (PH) DOMAIN-CONTAINING PROTEIN"/>
    <property type="match status" value="1"/>
</dbReference>
<dbReference type="InterPro" id="IPR056747">
    <property type="entry name" value="VPS13-like_M"/>
</dbReference>
<name>A0A0L9UQ80_PHAAN</name>
<proteinExistence type="predicted"/>
<evidence type="ECO:0000313" key="4">
    <source>
        <dbReference type="EMBL" id="KOM44871.1"/>
    </source>
</evidence>
<reference evidence="5" key="1">
    <citation type="journal article" date="2015" name="Proc. Natl. Acad. Sci. U.S.A.">
        <title>Genome sequencing of adzuki bean (Vigna angularis) provides insight into high starch and low fat accumulation and domestication.</title>
        <authorList>
            <person name="Yang K."/>
            <person name="Tian Z."/>
            <person name="Chen C."/>
            <person name="Luo L."/>
            <person name="Zhao B."/>
            <person name="Wang Z."/>
            <person name="Yu L."/>
            <person name="Li Y."/>
            <person name="Sun Y."/>
            <person name="Li W."/>
            <person name="Chen Y."/>
            <person name="Li Y."/>
            <person name="Zhang Y."/>
            <person name="Ai D."/>
            <person name="Zhao J."/>
            <person name="Shang C."/>
            <person name="Ma Y."/>
            <person name="Wu B."/>
            <person name="Wang M."/>
            <person name="Gao L."/>
            <person name="Sun D."/>
            <person name="Zhang P."/>
            <person name="Guo F."/>
            <person name="Wang W."/>
            <person name="Li Y."/>
            <person name="Wang J."/>
            <person name="Varshney R.K."/>
            <person name="Wang J."/>
            <person name="Ling H.Q."/>
            <person name="Wan P."/>
        </authorList>
    </citation>
    <scope>NUCLEOTIDE SEQUENCE</scope>
    <source>
        <strain evidence="5">cv. Jingnong 6</strain>
    </source>
</reference>
<feature type="domain" description="Intermembrane lipid transfer protein VPS13-like C-terminal" evidence="3">
    <location>
        <begin position="3172"/>
        <end position="3280"/>
    </location>
</feature>
<dbReference type="Pfam" id="PF25037">
    <property type="entry name" value="VPS13_C"/>
    <property type="match status" value="1"/>
</dbReference>
<evidence type="ECO:0000313" key="5">
    <source>
        <dbReference type="Proteomes" id="UP000053144"/>
    </source>
</evidence>
<feature type="region of interest" description="Disordered" evidence="1">
    <location>
        <begin position="2776"/>
        <end position="2801"/>
    </location>
</feature>
<evidence type="ECO:0000256" key="1">
    <source>
        <dbReference type="SAM" id="MobiDB-lite"/>
    </source>
</evidence>
<dbReference type="EMBL" id="CM003376">
    <property type="protein sequence ID" value="KOM44871.1"/>
    <property type="molecule type" value="Genomic_DNA"/>
</dbReference>
<protein>
    <submittedName>
        <fullName evidence="4">Uncharacterized protein</fullName>
    </submittedName>
</protein>
<dbReference type="PANTHER" id="PTHR16166">
    <property type="entry name" value="VACUOLAR PROTEIN SORTING-ASSOCIATED PROTEIN VPS13"/>
    <property type="match status" value="1"/>
</dbReference>
<dbReference type="Pfam" id="PF06101">
    <property type="entry name" value="Vps62"/>
    <property type="match status" value="3"/>
</dbReference>
<dbReference type="STRING" id="3914.A0A0L9UQ80"/>
<feature type="compositionally biased region" description="Polar residues" evidence="1">
    <location>
        <begin position="1487"/>
        <end position="1498"/>
    </location>
</feature>
<dbReference type="Pfam" id="PF25033">
    <property type="entry name" value="VPS13_M"/>
    <property type="match status" value="1"/>
</dbReference>
<evidence type="ECO:0000259" key="3">
    <source>
        <dbReference type="Pfam" id="PF25037"/>
    </source>
</evidence>
<accession>A0A0L9UQ80</accession>